<dbReference type="OrthoDB" id="2333384at2759"/>
<dbReference type="Gene3D" id="2.60.40.640">
    <property type="match status" value="1"/>
</dbReference>
<evidence type="ECO:0008006" key="3">
    <source>
        <dbReference type="Google" id="ProtNLM"/>
    </source>
</evidence>
<dbReference type="KEGG" id="more:E1B28_011096"/>
<reference evidence="1" key="1">
    <citation type="journal article" date="2021" name="Genome Biol. Evol.">
        <title>The assembled and annotated genome of the fairy-ring fungus Marasmius oreades.</title>
        <authorList>
            <person name="Hiltunen M."/>
            <person name="Ament-Velasquez S.L."/>
            <person name="Johannesson H."/>
        </authorList>
    </citation>
    <scope>NUCLEOTIDE SEQUENCE</scope>
    <source>
        <strain evidence="1">03SP1</strain>
    </source>
</reference>
<protein>
    <recommendedName>
        <fullName evidence="3">Arrestin-like N-terminal domain-containing protein</fullName>
    </recommendedName>
</protein>
<sequence length="239" mass="26640">MSTASTTAERHEHSFSIDRGGHKWLVVTVRSRSRSTASAPAYIEGDTITGRLELDIDRPETIKEVDIAVEGALTSVQQQEMVFLSMKHILWNSDGRPTNKFFGKYNWGFTFTLPSQVSVDSTMYKLPPNFSEKPTSTFIDYRLVANVKRGAFKPNRTISQGFVYKPVSVPPPPSTRRQLAYRNASALSLPSEDPEGWNVLQPQSTKGRIYGGNLVEATCTLAIAVPVGLQKRWGLVMIF</sequence>
<evidence type="ECO:0000313" key="2">
    <source>
        <dbReference type="Proteomes" id="UP001049176"/>
    </source>
</evidence>
<dbReference type="Proteomes" id="UP001049176">
    <property type="component" value="Chromosome 7"/>
</dbReference>
<dbReference type="AlphaFoldDB" id="A0A9P7RU13"/>
<dbReference type="InterPro" id="IPR014752">
    <property type="entry name" value="Arrestin-like_C"/>
</dbReference>
<dbReference type="InterPro" id="IPR014756">
    <property type="entry name" value="Ig_E-set"/>
</dbReference>
<organism evidence="1 2">
    <name type="scientific">Marasmius oreades</name>
    <name type="common">fairy-ring Marasmius</name>
    <dbReference type="NCBI Taxonomy" id="181124"/>
    <lineage>
        <taxon>Eukaryota</taxon>
        <taxon>Fungi</taxon>
        <taxon>Dikarya</taxon>
        <taxon>Basidiomycota</taxon>
        <taxon>Agaricomycotina</taxon>
        <taxon>Agaricomycetes</taxon>
        <taxon>Agaricomycetidae</taxon>
        <taxon>Agaricales</taxon>
        <taxon>Marasmiineae</taxon>
        <taxon>Marasmiaceae</taxon>
        <taxon>Marasmius</taxon>
    </lineage>
</organism>
<dbReference type="RefSeq" id="XP_043005878.1">
    <property type="nucleotide sequence ID" value="XM_043156094.1"/>
</dbReference>
<comment type="caution">
    <text evidence="1">The sequence shown here is derived from an EMBL/GenBank/DDBJ whole genome shotgun (WGS) entry which is preliminary data.</text>
</comment>
<accession>A0A9P7RU13</accession>
<name>A0A9P7RU13_9AGAR</name>
<dbReference type="GeneID" id="66080171"/>
<gene>
    <name evidence="1" type="ORF">E1B28_011096</name>
</gene>
<proteinExistence type="predicted"/>
<dbReference type="EMBL" id="CM032187">
    <property type="protein sequence ID" value="KAG7089408.1"/>
    <property type="molecule type" value="Genomic_DNA"/>
</dbReference>
<dbReference type="SUPFAM" id="SSF81296">
    <property type="entry name" value="E set domains"/>
    <property type="match status" value="1"/>
</dbReference>
<evidence type="ECO:0000313" key="1">
    <source>
        <dbReference type="EMBL" id="KAG7089408.1"/>
    </source>
</evidence>
<keyword evidence="2" id="KW-1185">Reference proteome</keyword>